<dbReference type="RefSeq" id="XP_007711860.1">
    <property type="nucleotide sequence ID" value="XM_007713670.1"/>
</dbReference>
<proteinExistence type="predicted"/>
<evidence type="ECO:0000313" key="2">
    <source>
        <dbReference type="EMBL" id="EUC33833.1"/>
    </source>
</evidence>
<protein>
    <submittedName>
        <fullName evidence="2">Uncharacterized protein</fullName>
    </submittedName>
</protein>
<feature type="region of interest" description="Disordered" evidence="1">
    <location>
        <begin position="15"/>
        <end position="57"/>
    </location>
</feature>
<dbReference type="EMBL" id="KI964602">
    <property type="protein sequence ID" value="EUC33833.1"/>
    <property type="molecule type" value="Genomic_DNA"/>
</dbReference>
<evidence type="ECO:0000313" key="3">
    <source>
        <dbReference type="Proteomes" id="UP000053841"/>
    </source>
</evidence>
<dbReference type="HOGENOM" id="CLU_3001919_0_0_1"/>
<keyword evidence="3" id="KW-1185">Reference proteome</keyword>
<sequence>TPTNHPTQMCIQVERKAPLPYHPSYPPSSLQRPLNHPTPDSPFSSLHREQQQQQQQQ</sequence>
<dbReference type="GeneID" id="19153854"/>
<gene>
    <name evidence="2" type="ORF">COCCADRAFT_94955</name>
</gene>
<organism evidence="2 3">
    <name type="scientific">Cochliobolus carbonum (strain 26-R-13)</name>
    <name type="common">Maize leaf spot fungus</name>
    <name type="synonym">Bipolaris zeicola</name>
    <dbReference type="NCBI Taxonomy" id="930089"/>
    <lineage>
        <taxon>Eukaryota</taxon>
        <taxon>Fungi</taxon>
        <taxon>Dikarya</taxon>
        <taxon>Ascomycota</taxon>
        <taxon>Pezizomycotina</taxon>
        <taxon>Dothideomycetes</taxon>
        <taxon>Pleosporomycetidae</taxon>
        <taxon>Pleosporales</taxon>
        <taxon>Pleosporineae</taxon>
        <taxon>Pleosporaceae</taxon>
        <taxon>Bipolaris</taxon>
    </lineage>
</organism>
<reference evidence="2 3" key="1">
    <citation type="journal article" date="2013" name="PLoS Genet.">
        <title>Comparative genome structure, secondary metabolite, and effector coding capacity across Cochliobolus pathogens.</title>
        <authorList>
            <person name="Condon B.J."/>
            <person name="Leng Y."/>
            <person name="Wu D."/>
            <person name="Bushley K.E."/>
            <person name="Ohm R.A."/>
            <person name="Otillar R."/>
            <person name="Martin J."/>
            <person name="Schackwitz W."/>
            <person name="Grimwood J."/>
            <person name="MohdZainudin N."/>
            <person name="Xue C."/>
            <person name="Wang R."/>
            <person name="Manning V.A."/>
            <person name="Dhillon B."/>
            <person name="Tu Z.J."/>
            <person name="Steffenson B.J."/>
            <person name="Salamov A."/>
            <person name="Sun H."/>
            <person name="Lowry S."/>
            <person name="LaButti K."/>
            <person name="Han J."/>
            <person name="Copeland A."/>
            <person name="Lindquist E."/>
            <person name="Barry K."/>
            <person name="Schmutz J."/>
            <person name="Baker S.E."/>
            <person name="Ciuffetti L.M."/>
            <person name="Grigoriev I.V."/>
            <person name="Zhong S."/>
            <person name="Turgeon B.G."/>
        </authorList>
    </citation>
    <scope>NUCLEOTIDE SEQUENCE [LARGE SCALE GENOMIC DNA]</scope>
    <source>
        <strain evidence="2 3">26-R-13</strain>
    </source>
</reference>
<accession>W6Y7F7</accession>
<feature type="non-terminal residue" evidence="2">
    <location>
        <position position="1"/>
    </location>
</feature>
<name>W6Y7F7_COCC2</name>
<dbReference type="AlphaFoldDB" id="W6Y7F7"/>
<dbReference type="Proteomes" id="UP000053841">
    <property type="component" value="Unassembled WGS sequence"/>
</dbReference>
<dbReference type="KEGG" id="bze:COCCADRAFT_94955"/>
<evidence type="ECO:0000256" key="1">
    <source>
        <dbReference type="SAM" id="MobiDB-lite"/>
    </source>
</evidence>